<dbReference type="PANTHER" id="PTHR21112">
    <property type="entry name" value="CHEMOSENSORY PROTEIN A 29A-RELATED"/>
    <property type="match status" value="1"/>
</dbReference>
<sequence>AQAVHAEFDQFYQTSGQEYVNCDLRVRKFNRTSSVLNGTIHMLINVNDSYTFTNDIFHSPLGNQQFNHYPIKIPGAKSGMCTFSDYVHQQYPEMARLFVNMPGPGECPIAVRQMYVFDLLFPSDLVLAITRPGLWKGILKGFLMDVQIIEFHMLLFVFWCCMLKVYAVHVEFEQFYQTTGKEYVNCDLRVRKFNRTSSVLNGTIHLLINVNDSFSFTADVFHSPLGNQQFNHYPVKVPGGKPGICTFTDYVHQYYPEMVPLFVNMAGLGECPITIRQMYVFDLLFPSHLVPAVARPGLWKLIVKGFLIDIQYIEYYMFLFVCWCCMLEAFAWHVEFDQFSQTSGKEYVNGDLRVRKFNRTSSVLNGTIHVLINVNDSFTFTPDIFHSPLGNQQFNHYPIRVPGAKSGICTFSDYVHQHYPEMVPLIVNMPGLGECPLTIRQMYVFDLIFPSHLVPAIAQPGLWKLHVKGFLMDVQTIEFYIPVYILVGMLKLYVLCCCMLEAYAVKAEFEQFYQSIGEEYMMCDLRVRKFNRTASVLNGTIHVLINANDSIKFSMDTFHSPLGNQQFNHYPVKIPTSGICTFSDHVHEHYPKVAALIVNMPGPGECPISIRKMYVFDQLFPSDFIPAVARPGLWKLLIKGFLHDTQLLEYYLFAMLKLFVFCHCVLAVYAVKAEFEQFYQTEGEEYIKFDLRVRKFNRTASVLNGTAHVLTTTDDSLKFTMDMFHSSLGNQQFNHNPMKIPSAGACTFVEHLYQLYPTLAAMIVNLPEPGECPISIRQLHVIDQQLPSKVALDIARNGLWKVVIAGFLNDVKVFEFYVFVKFESFEQTLGKEIFWMNLRIRKYNRTTSVLNGTMDIYRTADNSIVFSLDLFHSRLGNQQFNHYPMKLPTQGLCDMLDHLYMNYPEYISRIVNLPAQNECPVQVRQMHVIDQPCPSDALPPILPAVIALVACVVDQTTAVHGQYEQVEQVSGFEYLHYDLRVRKYNRTTATLNGTIHIKQPIDDTYRFSTDVFHSSLGNQQFQHMPLHLPESGFCQFMDLLHREYPNAVKDIVNITEPEQCPIPVCSMHFLDKEFPTEVLPQPITRGLWKLIIKGVHSGETMFQAVIVVRVYDDLYF</sequence>
<dbReference type="VEuPathDB" id="VectorBase:AALB20_038278"/>
<dbReference type="Proteomes" id="UP000069272">
    <property type="component" value="Chromosome 2L"/>
</dbReference>
<dbReference type="AlphaFoldDB" id="A0A182F0P0"/>
<accession>A0A182F0P0</accession>
<dbReference type="STRING" id="7167.A0A182F0P0"/>
<dbReference type="PANTHER" id="PTHR21112:SF0">
    <property type="entry name" value="CHEMOSENSORY PROTEIN A 29A-RELATED"/>
    <property type="match status" value="1"/>
</dbReference>
<reference evidence="1" key="2">
    <citation type="submission" date="2022-08" db="UniProtKB">
        <authorList>
            <consortium name="EnsemblMetazoa"/>
        </authorList>
    </citation>
    <scope>IDENTIFICATION</scope>
    <source>
        <strain evidence="1">STECLA/ALBI9_A</strain>
    </source>
</reference>
<reference evidence="1 2" key="1">
    <citation type="journal article" date="2017" name="G3 (Bethesda)">
        <title>The Physical Genome Mapping of Anopheles albimanus Corrected Scaffold Misassemblies and Identified Interarm Rearrangements in Genus Anopheles.</title>
        <authorList>
            <person name="Artemov G.N."/>
            <person name="Peery A.N."/>
            <person name="Jiang X."/>
            <person name="Tu Z."/>
            <person name="Stegniy V.N."/>
            <person name="Sharakhova M.V."/>
            <person name="Sharakhov I.V."/>
        </authorList>
    </citation>
    <scope>NUCLEOTIDE SEQUENCE [LARGE SCALE GENOMIC DNA]</scope>
    <source>
        <strain evidence="1 2">ALBI9_A</strain>
    </source>
</reference>
<evidence type="ECO:0000313" key="2">
    <source>
        <dbReference type="Proteomes" id="UP000069272"/>
    </source>
</evidence>
<keyword evidence="2" id="KW-1185">Reference proteome</keyword>
<dbReference type="VEuPathDB" id="VectorBase:AALB20_037024"/>
<evidence type="ECO:0000313" key="1">
    <source>
        <dbReference type="EnsemblMetazoa" id="AALB000013-PA"/>
    </source>
</evidence>
<name>A0A182F0P0_ANOAL</name>
<dbReference type="VEuPathDB" id="VectorBase:AALB000013"/>
<protein>
    <submittedName>
        <fullName evidence="1">Uncharacterized protein</fullName>
    </submittedName>
</protein>
<organism evidence="1 2">
    <name type="scientific">Anopheles albimanus</name>
    <name type="common">New world malaria mosquito</name>
    <dbReference type="NCBI Taxonomy" id="7167"/>
    <lineage>
        <taxon>Eukaryota</taxon>
        <taxon>Metazoa</taxon>
        <taxon>Ecdysozoa</taxon>
        <taxon>Arthropoda</taxon>
        <taxon>Hexapoda</taxon>
        <taxon>Insecta</taxon>
        <taxon>Pterygota</taxon>
        <taxon>Neoptera</taxon>
        <taxon>Endopterygota</taxon>
        <taxon>Diptera</taxon>
        <taxon>Nematocera</taxon>
        <taxon>Culicoidea</taxon>
        <taxon>Culicidae</taxon>
        <taxon>Anophelinae</taxon>
        <taxon>Anopheles</taxon>
    </lineage>
</organism>
<proteinExistence type="predicted"/>
<dbReference type="EnsemblMetazoa" id="AALB000013-RA">
    <property type="protein sequence ID" value="AALB000013-PA"/>
    <property type="gene ID" value="AALB000013"/>
</dbReference>